<reference evidence="2 3" key="1">
    <citation type="submission" date="2022-12" db="EMBL/GenBank/DDBJ databases">
        <title>Two new species, Stenotrophomonas aracearum and Stenotrophomonas oahuensis, isolated from Anthurium (Araceae family) in Hawaii.</title>
        <authorList>
            <person name="Chunag S.C."/>
            <person name="Dobhal S."/>
            <person name="Alvarez A."/>
            <person name="Arif M."/>
        </authorList>
    </citation>
    <scope>NUCLEOTIDE SEQUENCE [LARGE SCALE GENOMIC DNA]</scope>
    <source>
        <strain evidence="2 3">A5588</strain>
    </source>
</reference>
<protein>
    <recommendedName>
        <fullName evidence="4">Lipoprotein</fullName>
    </recommendedName>
</protein>
<dbReference type="Proteomes" id="UP001305421">
    <property type="component" value="Chromosome"/>
</dbReference>
<feature type="signal peptide" evidence="1">
    <location>
        <begin position="1"/>
        <end position="19"/>
    </location>
</feature>
<dbReference type="EMBL" id="CP115543">
    <property type="protein sequence ID" value="WNH47577.1"/>
    <property type="molecule type" value="Genomic_DNA"/>
</dbReference>
<keyword evidence="3" id="KW-1185">Reference proteome</keyword>
<dbReference type="RefSeq" id="WP_311182331.1">
    <property type="nucleotide sequence ID" value="NZ_CP115543.1"/>
</dbReference>
<sequence>MRAVALLPLLLLTAGCAHQTAMTAPKSPVATMVPGWITPAEAVFAANEDPQRGISGTFVFTVKNTDVTEHRLYLNSERDYRHQLALNVSLDAAQREALQKQLGMPLERLVNRRLLVTGTAHRARIDFTTDGKPTGKYYFQTQVKINDPRQVRFAP</sequence>
<name>A0ABY9Y9M9_9GAMM</name>
<accession>A0ABY9Y9M9</accession>
<proteinExistence type="predicted"/>
<evidence type="ECO:0000256" key="1">
    <source>
        <dbReference type="SAM" id="SignalP"/>
    </source>
</evidence>
<gene>
    <name evidence="2" type="ORF">PDM28_12865</name>
</gene>
<organism evidence="2 3">
    <name type="scientific">Stenotrophomonas aracearum</name>
    <dbReference type="NCBI Taxonomy" id="3003272"/>
    <lineage>
        <taxon>Bacteria</taxon>
        <taxon>Pseudomonadati</taxon>
        <taxon>Pseudomonadota</taxon>
        <taxon>Gammaproteobacteria</taxon>
        <taxon>Lysobacterales</taxon>
        <taxon>Lysobacteraceae</taxon>
        <taxon>Stenotrophomonas</taxon>
    </lineage>
</organism>
<evidence type="ECO:0000313" key="3">
    <source>
        <dbReference type="Proteomes" id="UP001305421"/>
    </source>
</evidence>
<dbReference type="PROSITE" id="PS51257">
    <property type="entry name" value="PROKAR_LIPOPROTEIN"/>
    <property type="match status" value="1"/>
</dbReference>
<keyword evidence="1" id="KW-0732">Signal</keyword>
<evidence type="ECO:0008006" key="4">
    <source>
        <dbReference type="Google" id="ProtNLM"/>
    </source>
</evidence>
<feature type="chain" id="PRO_5045072952" description="Lipoprotein" evidence="1">
    <location>
        <begin position="20"/>
        <end position="155"/>
    </location>
</feature>
<evidence type="ECO:0000313" key="2">
    <source>
        <dbReference type="EMBL" id="WNH47577.1"/>
    </source>
</evidence>